<name>A0AAW1XLG0_RUBAR</name>
<dbReference type="PANTHER" id="PTHR31989">
    <property type="entry name" value="NAC DOMAIN-CONTAINING PROTEIN 82-RELATED"/>
    <property type="match status" value="1"/>
</dbReference>
<dbReference type="GO" id="GO:0003677">
    <property type="term" value="F:DNA binding"/>
    <property type="evidence" value="ECO:0007669"/>
    <property type="project" value="UniProtKB-KW"/>
</dbReference>
<accession>A0AAW1XLG0</accession>
<dbReference type="InterPro" id="IPR036093">
    <property type="entry name" value="NAC_dom_sf"/>
</dbReference>
<keyword evidence="4" id="KW-0804">Transcription</keyword>
<dbReference type="PROSITE" id="PS51005">
    <property type="entry name" value="NAC"/>
    <property type="match status" value="1"/>
</dbReference>
<evidence type="ECO:0000313" key="8">
    <source>
        <dbReference type="Proteomes" id="UP001457282"/>
    </source>
</evidence>
<keyword evidence="2" id="KW-0805">Transcription regulation</keyword>
<dbReference type="InterPro" id="IPR003441">
    <property type="entry name" value="NAC-dom"/>
</dbReference>
<keyword evidence="5" id="KW-0539">Nucleus</keyword>
<dbReference type="Gene3D" id="2.170.150.80">
    <property type="entry name" value="NAC domain"/>
    <property type="match status" value="1"/>
</dbReference>
<evidence type="ECO:0000256" key="1">
    <source>
        <dbReference type="ARBA" id="ARBA00004123"/>
    </source>
</evidence>
<keyword evidence="3" id="KW-0238">DNA-binding</keyword>
<organism evidence="7 8">
    <name type="scientific">Rubus argutus</name>
    <name type="common">Southern blackberry</name>
    <dbReference type="NCBI Taxonomy" id="59490"/>
    <lineage>
        <taxon>Eukaryota</taxon>
        <taxon>Viridiplantae</taxon>
        <taxon>Streptophyta</taxon>
        <taxon>Embryophyta</taxon>
        <taxon>Tracheophyta</taxon>
        <taxon>Spermatophyta</taxon>
        <taxon>Magnoliopsida</taxon>
        <taxon>eudicotyledons</taxon>
        <taxon>Gunneridae</taxon>
        <taxon>Pentapetalae</taxon>
        <taxon>rosids</taxon>
        <taxon>fabids</taxon>
        <taxon>Rosales</taxon>
        <taxon>Rosaceae</taxon>
        <taxon>Rosoideae</taxon>
        <taxon>Rosoideae incertae sedis</taxon>
        <taxon>Rubus</taxon>
    </lineage>
</organism>
<keyword evidence="8" id="KW-1185">Reference proteome</keyword>
<proteinExistence type="predicted"/>
<protein>
    <recommendedName>
        <fullName evidence="6">NAC domain-containing protein</fullName>
    </recommendedName>
</protein>
<dbReference type="AlphaFoldDB" id="A0AAW1XLG0"/>
<comment type="subcellular location">
    <subcellularLocation>
        <location evidence="1">Nucleus</location>
    </subcellularLocation>
</comment>
<dbReference type="Proteomes" id="UP001457282">
    <property type="component" value="Unassembled WGS sequence"/>
</dbReference>
<evidence type="ECO:0000256" key="3">
    <source>
        <dbReference type="ARBA" id="ARBA00023125"/>
    </source>
</evidence>
<dbReference type="GO" id="GO:0005634">
    <property type="term" value="C:nucleus"/>
    <property type="evidence" value="ECO:0007669"/>
    <property type="project" value="UniProtKB-SubCell"/>
</dbReference>
<evidence type="ECO:0000313" key="7">
    <source>
        <dbReference type="EMBL" id="KAK9937673.1"/>
    </source>
</evidence>
<evidence type="ECO:0000259" key="6">
    <source>
        <dbReference type="PROSITE" id="PS51005"/>
    </source>
</evidence>
<evidence type="ECO:0000256" key="4">
    <source>
        <dbReference type="ARBA" id="ARBA00023163"/>
    </source>
</evidence>
<reference evidence="7 8" key="1">
    <citation type="journal article" date="2023" name="G3 (Bethesda)">
        <title>A chromosome-length genome assembly and annotation of blackberry (Rubus argutus, cv. 'Hillquist').</title>
        <authorList>
            <person name="Bruna T."/>
            <person name="Aryal R."/>
            <person name="Dudchenko O."/>
            <person name="Sargent D.J."/>
            <person name="Mead D."/>
            <person name="Buti M."/>
            <person name="Cavallini A."/>
            <person name="Hytonen T."/>
            <person name="Andres J."/>
            <person name="Pham M."/>
            <person name="Weisz D."/>
            <person name="Mascagni F."/>
            <person name="Usai G."/>
            <person name="Natali L."/>
            <person name="Bassil N."/>
            <person name="Fernandez G.E."/>
            <person name="Lomsadze A."/>
            <person name="Armour M."/>
            <person name="Olukolu B."/>
            <person name="Poorten T."/>
            <person name="Britton C."/>
            <person name="Davik J."/>
            <person name="Ashrafi H."/>
            <person name="Aiden E.L."/>
            <person name="Borodovsky M."/>
            <person name="Worthington M."/>
        </authorList>
    </citation>
    <scope>NUCLEOTIDE SEQUENCE [LARGE SCALE GENOMIC DNA]</scope>
    <source>
        <strain evidence="7">PI 553951</strain>
    </source>
</reference>
<gene>
    <name evidence="7" type="ORF">M0R45_014448</name>
</gene>
<sequence>MAVLMQGDHRVPVGFRFRPNEEELLCYYLRSKINGESFPSGLVHNCNVYGDQEPWHVWEAYKDPLDQETNELYFFTDQPKKMRSLTNRRVGTGTWRGENTGKKVHASGSGRVIGSRTKFLYMKPGSVQDGRWLMHELELDESLLHRKDEVKEKRYLLCILRKIEEKKDRKRGRDEGQ</sequence>
<evidence type="ECO:0000256" key="2">
    <source>
        <dbReference type="ARBA" id="ARBA00023015"/>
    </source>
</evidence>
<comment type="caution">
    <text evidence="7">The sequence shown here is derived from an EMBL/GenBank/DDBJ whole genome shotgun (WGS) entry which is preliminary data.</text>
</comment>
<dbReference type="Pfam" id="PF02365">
    <property type="entry name" value="NAM"/>
    <property type="match status" value="1"/>
</dbReference>
<dbReference type="GO" id="GO:0006355">
    <property type="term" value="P:regulation of DNA-templated transcription"/>
    <property type="evidence" value="ECO:0007669"/>
    <property type="project" value="InterPro"/>
</dbReference>
<dbReference type="SUPFAM" id="SSF101941">
    <property type="entry name" value="NAC domain"/>
    <property type="match status" value="1"/>
</dbReference>
<feature type="domain" description="NAC" evidence="6">
    <location>
        <begin position="11"/>
        <end position="163"/>
    </location>
</feature>
<evidence type="ECO:0000256" key="5">
    <source>
        <dbReference type="ARBA" id="ARBA00023242"/>
    </source>
</evidence>
<dbReference type="EMBL" id="JBEDUW010000003">
    <property type="protein sequence ID" value="KAK9937673.1"/>
    <property type="molecule type" value="Genomic_DNA"/>
</dbReference>